<comment type="subcellular location">
    <subcellularLocation>
        <location evidence="1">Endomembrane system</location>
    </subcellularLocation>
</comment>
<evidence type="ECO:0000256" key="7">
    <source>
        <dbReference type="ARBA" id="ARBA00023157"/>
    </source>
</evidence>
<gene>
    <name evidence="12" type="primary">MRL1</name>
    <name evidence="12" type="ORF">IWQ62_005400</name>
</gene>
<feature type="transmembrane region" description="Helical" evidence="9">
    <location>
        <begin position="180"/>
        <end position="202"/>
    </location>
</feature>
<feature type="signal peptide" evidence="10">
    <location>
        <begin position="1"/>
        <end position="24"/>
    </location>
</feature>
<sequence>MHFSGTLILFSACVLLGSTHTGWAQPEEDQCTFKDPKTDKYYDLRPLRKTSGDDWEVEAHQTGYTFSLNVCHPLVGDTSKIKNPERVAAVAYRETDVWSLGLASHNLVPQGDRLLLEYRDGDKCGDNSMYRTSLISLVCDTKVRDLGRPEYIGNGNQCSYFFEWRTPAACATSEPMVGSAGGSFLVVVFIFAVMYLFVGVVYNRITHKARGMEQIPHYNMWRNAFDFVKDMTIIIAVAIVDFFKRRSSGSSNRQYHQVGESDANTLIDDDF</sequence>
<evidence type="ECO:0000256" key="2">
    <source>
        <dbReference type="ARBA" id="ARBA00022448"/>
    </source>
</evidence>
<keyword evidence="8" id="KW-0325">Glycoprotein</keyword>
<evidence type="ECO:0000256" key="3">
    <source>
        <dbReference type="ARBA" id="ARBA00022692"/>
    </source>
</evidence>
<evidence type="ECO:0000313" key="13">
    <source>
        <dbReference type="Proteomes" id="UP001150925"/>
    </source>
</evidence>
<name>A0A9W8AKI5_9FUNG</name>
<dbReference type="AlphaFoldDB" id="A0A9W8AKI5"/>
<evidence type="ECO:0000256" key="1">
    <source>
        <dbReference type="ARBA" id="ARBA00004308"/>
    </source>
</evidence>
<feature type="chain" id="PRO_5040770753" evidence="10">
    <location>
        <begin position="25"/>
        <end position="271"/>
    </location>
</feature>
<evidence type="ECO:0000256" key="5">
    <source>
        <dbReference type="ARBA" id="ARBA00022989"/>
    </source>
</evidence>
<keyword evidence="7" id="KW-1015">Disulfide bond</keyword>
<evidence type="ECO:0000256" key="6">
    <source>
        <dbReference type="ARBA" id="ARBA00023136"/>
    </source>
</evidence>
<dbReference type="InterPro" id="IPR044865">
    <property type="entry name" value="MRH_dom"/>
</dbReference>
<keyword evidence="12" id="KW-0675">Receptor</keyword>
<evidence type="ECO:0000256" key="10">
    <source>
        <dbReference type="SAM" id="SignalP"/>
    </source>
</evidence>
<protein>
    <submittedName>
        <fullName evidence="12">Cation-independent mannose-6-phosphate receptor CI-MPR</fullName>
    </submittedName>
</protein>
<dbReference type="Pfam" id="PF02157">
    <property type="entry name" value="Man-6-P_recep"/>
    <property type="match status" value="1"/>
</dbReference>
<reference evidence="12" key="1">
    <citation type="submission" date="2022-07" db="EMBL/GenBank/DDBJ databases">
        <title>Phylogenomic reconstructions and comparative analyses of Kickxellomycotina fungi.</title>
        <authorList>
            <person name="Reynolds N.K."/>
            <person name="Stajich J.E."/>
            <person name="Barry K."/>
            <person name="Grigoriev I.V."/>
            <person name="Crous P."/>
            <person name="Smith M.E."/>
        </authorList>
    </citation>
    <scope>NUCLEOTIDE SEQUENCE</scope>
    <source>
        <strain evidence="12">RSA 1196</strain>
    </source>
</reference>
<dbReference type="InterPro" id="IPR009011">
    <property type="entry name" value="Man6P_isomerase_rcpt-bd_dom_sf"/>
</dbReference>
<dbReference type="SUPFAM" id="SSF50911">
    <property type="entry name" value="Mannose 6-phosphate receptor domain"/>
    <property type="match status" value="1"/>
</dbReference>
<keyword evidence="5 9" id="KW-1133">Transmembrane helix</keyword>
<evidence type="ECO:0000256" key="4">
    <source>
        <dbReference type="ARBA" id="ARBA00022729"/>
    </source>
</evidence>
<accession>A0A9W8AKI5</accession>
<dbReference type="Proteomes" id="UP001150925">
    <property type="component" value="Unassembled WGS sequence"/>
</dbReference>
<evidence type="ECO:0000313" key="12">
    <source>
        <dbReference type="EMBL" id="KAJ1956028.1"/>
    </source>
</evidence>
<dbReference type="PROSITE" id="PS51914">
    <property type="entry name" value="MRH"/>
    <property type="match status" value="1"/>
</dbReference>
<organism evidence="12 13">
    <name type="scientific">Dispira parvispora</name>
    <dbReference type="NCBI Taxonomy" id="1520584"/>
    <lineage>
        <taxon>Eukaryota</taxon>
        <taxon>Fungi</taxon>
        <taxon>Fungi incertae sedis</taxon>
        <taxon>Zoopagomycota</taxon>
        <taxon>Kickxellomycotina</taxon>
        <taxon>Dimargaritomycetes</taxon>
        <taxon>Dimargaritales</taxon>
        <taxon>Dimargaritaceae</taxon>
        <taxon>Dispira</taxon>
    </lineage>
</organism>
<dbReference type="EMBL" id="JANBPY010002208">
    <property type="protein sequence ID" value="KAJ1956028.1"/>
    <property type="molecule type" value="Genomic_DNA"/>
</dbReference>
<keyword evidence="6 9" id="KW-0472">Membrane</keyword>
<dbReference type="SMART" id="SM01404">
    <property type="entry name" value="CIMR"/>
    <property type="match status" value="1"/>
</dbReference>
<dbReference type="Gene3D" id="2.70.130.10">
    <property type="entry name" value="Mannose-6-phosphate receptor binding domain"/>
    <property type="match status" value="1"/>
</dbReference>
<dbReference type="OrthoDB" id="4504960at2759"/>
<keyword evidence="13" id="KW-1185">Reference proteome</keyword>
<comment type="caution">
    <text evidence="12">The sequence shown here is derived from an EMBL/GenBank/DDBJ whole genome shotgun (WGS) entry which is preliminary data.</text>
</comment>
<dbReference type="PANTHER" id="PTHR15071:SF0">
    <property type="entry name" value="MANNOSE 6-PHOSPHATE RECEPTOR-LIKE PROTEIN 1"/>
    <property type="match status" value="1"/>
</dbReference>
<dbReference type="GO" id="GO:0000139">
    <property type="term" value="C:Golgi membrane"/>
    <property type="evidence" value="ECO:0007669"/>
    <property type="project" value="UniProtKB-SubCell"/>
</dbReference>
<dbReference type="GO" id="GO:0005770">
    <property type="term" value="C:late endosome"/>
    <property type="evidence" value="ECO:0007669"/>
    <property type="project" value="TreeGrafter"/>
</dbReference>
<dbReference type="PANTHER" id="PTHR15071">
    <property type="entry name" value="MANNOSE-6-PHOSPHATE RECEPTOR FAMILY MEMBER"/>
    <property type="match status" value="1"/>
</dbReference>
<evidence type="ECO:0000259" key="11">
    <source>
        <dbReference type="PROSITE" id="PS51914"/>
    </source>
</evidence>
<keyword evidence="4 10" id="KW-0732">Signal</keyword>
<feature type="domain" description="MRH" evidence="11">
    <location>
        <begin position="29"/>
        <end position="172"/>
    </location>
</feature>
<dbReference type="InterPro" id="IPR028927">
    <property type="entry name" value="Man-6-P_rcpt"/>
</dbReference>
<keyword evidence="3 9" id="KW-0812">Transmembrane</keyword>
<dbReference type="GO" id="GO:0007034">
    <property type="term" value="P:vacuolar transport"/>
    <property type="evidence" value="ECO:0007669"/>
    <property type="project" value="TreeGrafter"/>
</dbReference>
<evidence type="ECO:0000256" key="9">
    <source>
        <dbReference type="SAM" id="Phobius"/>
    </source>
</evidence>
<dbReference type="GO" id="GO:0010008">
    <property type="term" value="C:endosome membrane"/>
    <property type="evidence" value="ECO:0007669"/>
    <property type="project" value="UniProtKB-SubCell"/>
</dbReference>
<evidence type="ECO:0000256" key="8">
    <source>
        <dbReference type="ARBA" id="ARBA00023180"/>
    </source>
</evidence>
<proteinExistence type="predicted"/>
<keyword evidence="2" id="KW-0813">Transport</keyword>